<evidence type="ECO:0000313" key="2">
    <source>
        <dbReference type="Proteomes" id="UP001627154"/>
    </source>
</evidence>
<dbReference type="Gene3D" id="4.10.60.10">
    <property type="entry name" value="Zinc finger, CCHC-type"/>
    <property type="match status" value="1"/>
</dbReference>
<dbReference type="InterPro" id="IPR036875">
    <property type="entry name" value="Znf_CCHC_sf"/>
</dbReference>
<accession>A0ABD2W6E4</accession>
<protein>
    <recommendedName>
        <fullName evidence="3">CCHC-type domain-containing protein</fullName>
    </recommendedName>
</protein>
<dbReference type="SUPFAM" id="SSF57756">
    <property type="entry name" value="Retrovirus zinc finger-like domains"/>
    <property type="match status" value="1"/>
</dbReference>
<dbReference type="Proteomes" id="UP001627154">
    <property type="component" value="Unassembled WGS sequence"/>
</dbReference>
<comment type="caution">
    <text evidence="1">The sequence shown here is derived from an EMBL/GenBank/DDBJ whole genome shotgun (WGS) entry which is preliminary data.</text>
</comment>
<keyword evidence="2" id="KW-1185">Reference proteome</keyword>
<sequence>MIIYDVPVVQIDSELSQLLRKQNPILIPQFVLKPIFKVGERDSEVTHWVMECSPECRDVLVKEDGLYLGWRRCRVKEHCALTRCYKYQEFSHIAKYCKEAENTYGKCGEVGHLQRLCT</sequence>
<organism evidence="1 2">
    <name type="scientific">Trichogramma kaykai</name>
    <dbReference type="NCBI Taxonomy" id="54128"/>
    <lineage>
        <taxon>Eukaryota</taxon>
        <taxon>Metazoa</taxon>
        <taxon>Ecdysozoa</taxon>
        <taxon>Arthropoda</taxon>
        <taxon>Hexapoda</taxon>
        <taxon>Insecta</taxon>
        <taxon>Pterygota</taxon>
        <taxon>Neoptera</taxon>
        <taxon>Endopterygota</taxon>
        <taxon>Hymenoptera</taxon>
        <taxon>Apocrita</taxon>
        <taxon>Proctotrupomorpha</taxon>
        <taxon>Chalcidoidea</taxon>
        <taxon>Trichogrammatidae</taxon>
        <taxon>Trichogramma</taxon>
    </lineage>
</organism>
<evidence type="ECO:0008006" key="3">
    <source>
        <dbReference type="Google" id="ProtNLM"/>
    </source>
</evidence>
<dbReference type="AlphaFoldDB" id="A0ABD2W6E4"/>
<dbReference type="EMBL" id="JBJJXI010000134">
    <property type="protein sequence ID" value="KAL3388369.1"/>
    <property type="molecule type" value="Genomic_DNA"/>
</dbReference>
<reference evidence="1 2" key="1">
    <citation type="journal article" date="2024" name="bioRxiv">
        <title>A reference genome for Trichogramma kaykai: A tiny desert-dwelling parasitoid wasp with competing sex-ratio distorters.</title>
        <authorList>
            <person name="Culotta J."/>
            <person name="Lindsey A.R."/>
        </authorList>
    </citation>
    <scope>NUCLEOTIDE SEQUENCE [LARGE SCALE GENOMIC DNA]</scope>
    <source>
        <strain evidence="1 2">KSX58</strain>
    </source>
</reference>
<name>A0ABD2W6E4_9HYME</name>
<gene>
    <name evidence="1" type="ORF">TKK_016598</name>
</gene>
<proteinExistence type="predicted"/>
<evidence type="ECO:0000313" key="1">
    <source>
        <dbReference type="EMBL" id="KAL3388369.1"/>
    </source>
</evidence>